<sequence>MSELLDVLNRRKFVLSGRKHLLQRES</sequence>
<gene>
    <name evidence="1" type="ORF">METZ01_LOCUS258452</name>
</gene>
<reference evidence="1" key="1">
    <citation type="submission" date="2018-05" db="EMBL/GenBank/DDBJ databases">
        <authorList>
            <person name="Lanie J.A."/>
            <person name="Ng W.-L."/>
            <person name="Kazmierczak K.M."/>
            <person name="Andrzejewski T.M."/>
            <person name="Davidsen T.M."/>
            <person name="Wayne K.J."/>
            <person name="Tettelin H."/>
            <person name="Glass J.I."/>
            <person name="Rusch D."/>
            <person name="Podicherti R."/>
            <person name="Tsui H.-C.T."/>
            <person name="Winkler M.E."/>
        </authorList>
    </citation>
    <scope>NUCLEOTIDE SEQUENCE</scope>
</reference>
<evidence type="ECO:0000313" key="1">
    <source>
        <dbReference type="EMBL" id="SVC05598.1"/>
    </source>
</evidence>
<name>A0A382J1B4_9ZZZZ</name>
<protein>
    <submittedName>
        <fullName evidence="1">Uncharacterized protein</fullName>
    </submittedName>
</protein>
<dbReference type="AlphaFoldDB" id="A0A382J1B4"/>
<organism evidence="1">
    <name type="scientific">marine metagenome</name>
    <dbReference type="NCBI Taxonomy" id="408172"/>
    <lineage>
        <taxon>unclassified sequences</taxon>
        <taxon>metagenomes</taxon>
        <taxon>ecological metagenomes</taxon>
    </lineage>
</organism>
<accession>A0A382J1B4</accession>
<proteinExistence type="predicted"/>
<dbReference type="EMBL" id="UINC01071008">
    <property type="protein sequence ID" value="SVC05598.1"/>
    <property type="molecule type" value="Genomic_DNA"/>
</dbReference>